<dbReference type="EMBL" id="MW046624">
    <property type="protein sequence ID" value="QTE04107.1"/>
    <property type="molecule type" value="Genomic_DNA"/>
</dbReference>
<organism evidence="1">
    <name type="scientific">Cygnus columbianus Chaphamaparvovirus</name>
    <dbReference type="NCBI Taxonomy" id="2794486"/>
    <lineage>
        <taxon>Viruses</taxon>
        <taxon>Monodnaviria</taxon>
        <taxon>Shotokuvirae</taxon>
        <taxon>Cossaviricota</taxon>
        <taxon>Quintoviricetes</taxon>
        <taxon>Piccovirales</taxon>
        <taxon>Parvoviridae</taxon>
        <taxon>Hamaparvovirinae</taxon>
        <taxon>Chaphamaparvovirus</taxon>
    </lineage>
</organism>
<name>A0A8A4XD70_9VIRU</name>
<proteinExistence type="predicted"/>
<accession>A0A8A4XD70</accession>
<evidence type="ECO:0000313" key="1">
    <source>
        <dbReference type="EMBL" id="QTE04107.1"/>
    </source>
</evidence>
<sequence>MADDITFSHCYIAYIHNSPYTLPQDTYAQDLIDRTTSHATGWHITPSFLWRHYLTPKDWFHFVSNYEAYLIEGTSYTVFNMVPMATQLAIQGNTLFTSFNNCIYAWGYTDDLYETPYHNWWTEQNQPNFYYAEGLYYRNQSTSRARYTLPLYNWRQPLFRVSSTTTYAYQGSPANSGEGVFPQIKNPTGIMWNPLNRPDKLMEFRPGKNSMHFSWKPHECDAGKWINLDQIAYLTPPQVTGPYCGKQRPGTCFLTDTCDPDILSTQRQGSQWYNDYTIPDLAWQPIAPAAWFWKELQYSIINPQTSNYPNMNKDWMKPNLYYPGTEYNLYKYGVMQHFLKLVPLLDDTATNIEFHAQIACKVTIHLKGKKRRSALYAPTAGPFSWRQMYSAQTADIHFAPSLIRGRTGGARITWQNFADTDGQAAGDGHLREDPYNNTSTADSGTGVGSTRAATIYTTAQSSKPELRVTFSKHDDRVVMETVPQPIKRKTKISLDASHPMWKDKMETDTHM</sequence>
<reference evidence="1" key="1">
    <citation type="submission" date="2020-09" db="EMBL/GenBank/DDBJ databases">
        <title>Parvovirus dark matter in the feces of wild birds.</title>
        <authorList>
            <person name="Dai Z."/>
            <person name="Yang S."/>
            <person name="Zhang W."/>
        </authorList>
    </citation>
    <scope>NUCLEOTIDE SEQUENCE</scope>
    <source>
        <strain evidence="1">Swn66par011</strain>
    </source>
</reference>
<protein>
    <submittedName>
        <fullName evidence="1">Capsid protein</fullName>
    </submittedName>
</protein>